<organism evidence="2 3">
    <name type="scientific">Liparis tanakae</name>
    <name type="common">Tanaka's snailfish</name>
    <dbReference type="NCBI Taxonomy" id="230148"/>
    <lineage>
        <taxon>Eukaryota</taxon>
        <taxon>Metazoa</taxon>
        <taxon>Chordata</taxon>
        <taxon>Craniata</taxon>
        <taxon>Vertebrata</taxon>
        <taxon>Euteleostomi</taxon>
        <taxon>Actinopterygii</taxon>
        <taxon>Neopterygii</taxon>
        <taxon>Teleostei</taxon>
        <taxon>Neoteleostei</taxon>
        <taxon>Acanthomorphata</taxon>
        <taxon>Eupercaria</taxon>
        <taxon>Perciformes</taxon>
        <taxon>Cottioidei</taxon>
        <taxon>Cottales</taxon>
        <taxon>Liparidae</taxon>
        <taxon>Liparis</taxon>
    </lineage>
</organism>
<dbReference type="EMBL" id="SRLO01000468">
    <property type="protein sequence ID" value="TNN55041.1"/>
    <property type="molecule type" value="Genomic_DNA"/>
</dbReference>
<accession>A0A4Z2GP30</accession>
<protein>
    <submittedName>
        <fullName evidence="2">Uncharacterized protein</fullName>
    </submittedName>
</protein>
<gene>
    <name evidence="2" type="ORF">EYF80_034747</name>
</gene>
<dbReference type="AlphaFoldDB" id="A0A4Z2GP30"/>
<feature type="region of interest" description="Disordered" evidence="1">
    <location>
        <begin position="43"/>
        <end position="77"/>
    </location>
</feature>
<feature type="region of interest" description="Disordered" evidence="1">
    <location>
        <begin position="122"/>
        <end position="147"/>
    </location>
</feature>
<feature type="compositionally biased region" description="Basic and acidic residues" evidence="1">
    <location>
        <begin position="59"/>
        <end position="77"/>
    </location>
</feature>
<evidence type="ECO:0000256" key="1">
    <source>
        <dbReference type="SAM" id="MobiDB-lite"/>
    </source>
</evidence>
<name>A0A4Z2GP30_9TELE</name>
<dbReference type="Proteomes" id="UP000314294">
    <property type="component" value="Unassembled WGS sequence"/>
</dbReference>
<reference evidence="2 3" key="1">
    <citation type="submission" date="2019-03" db="EMBL/GenBank/DDBJ databases">
        <title>First draft genome of Liparis tanakae, snailfish: a comprehensive survey of snailfish specific genes.</title>
        <authorList>
            <person name="Kim W."/>
            <person name="Song I."/>
            <person name="Jeong J.-H."/>
            <person name="Kim D."/>
            <person name="Kim S."/>
            <person name="Ryu S."/>
            <person name="Song J.Y."/>
            <person name="Lee S.K."/>
        </authorList>
    </citation>
    <scope>NUCLEOTIDE SEQUENCE [LARGE SCALE GENOMIC DNA]</scope>
    <source>
        <tissue evidence="2">Muscle</tissue>
    </source>
</reference>
<evidence type="ECO:0000313" key="3">
    <source>
        <dbReference type="Proteomes" id="UP000314294"/>
    </source>
</evidence>
<evidence type="ECO:0000313" key="2">
    <source>
        <dbReference type="EMBL" id="TNN55041.1"/>
    </source>
</evidence>
<keyword evidence="3" id="KW-1185">Reference proteome</keyword>
<comment type="caution">
    <text evidence="2">The sequence shown here is derived from an EMBL/GenBank/DDBJ whole genome shotgun (WGS) entry which is preliminary data.</text>
</comment>
<proteinExistence type="predicted"/>
<sequence length="275" mass="30869">MVQKQALTGGLREGPWGLRLFYWAGALQPLQGEAGLCTAEVASNRQTTTPPPPPGLRKTTVEERRQRQEREKRSISLAPRMEKVNPGDPRLCIPPMRERIIVLICNFNSCTTGERIHNREIRGERSSASLASQILPRPTSGTPGSSLPQFSMSLRVVPSGRGWWGPAVHNVCFSLRLPLYSATPAWLWRVAKLGGVVRASDTFLFCVRESPQPELPNEMAWREFAACNHGNPGRSSVICPRRFQQYKGDINYSSTLRELVLRNMTHEDANLWPQT</sequence>